<feature type="transmembrane region" description="Helical" evidence="9">
    <location>
        <begin position="98"/>
        <end position="121"/>
    </location>
</feature>
<evidence type="ECO:0000256" key="8">
    <source>
        <dbReference type="ARBA" id="ARBA00025323"/>
    </source>
</evidence>
<evidence type="ECO:0000313" key="12">
    <source>
        <dbReference type="Proteomes" id="UP000380867"/>
    </source>
</evidence>
<accession>A0A5M4FE27</accession>
<evidence type="ECO:0000256" key="5">
    <source>
        <dbReference type="ARBA" id="ARBA00022989"/>
    </source>
</evidence>
<feature type="domain" description="ABC transmembrane type-1" evidence="10">
    <location>
        <begin position="60"/>
        <end position="264"/>
    </location>
</feature>
<feature type="transmembrane region" description="Helical" evidence="9">
    <location>
        <begin position="246"/>
        <end position="267"/>
    </location>
</feature>
<dbReference type="GO" id="GO:0005886">
    <property type="term" value="C:plasma membrane"/>
    <property type="evidence" value="ECO:0007669"/>
    <property type="project" value="TreeGrafter"/>
</dbReference>
<feature type="transmembrane region" description="Helical" evidence="9">
    <location>
        <begin position="20"/>
        <end position="40"/>
    </location>
</feature>
<dbReference type="Pfam" id="PF00528">
    <property type="entry name" value="BPD_transp_1"/>
    <property type="match status" value="1"/>
</dbReference>
<organism evidence="11 12">
    <name type="scientific">Aeromicrobium ginsengisoli</name>
    <dbReference type="NCBI Taxonomy" id="363867"/>
    <lineage>
        <taxon>Bacteria</taxon>
        <taxon>Bacillati</taxon>
        <taxon>Actinomycetota</taxon>
        <taxon>Actinomycetes</taxon>
        <taxon>Propionibacteriales</taxon>
        <taxon>Nocardioidaceae</taxon>
        <taxon>Aeromicrobium</taxon>
    </lineage>
</organism>
<evidence type="ECO:0000256" key="9">
    <source>
        <dbReference type="SAM" id="Phobius"/>
    </source>
</evidence>
<dbReference type="RefSeq" id="WP_149688911.1">
    <property type="nucleotide sequence ID" value="NZ_SDPQ02000002.1"/>
</dbReference>
<dbReference type="AlphaFoldDB" id="A0A5M4FE27"/>
<dbReference type="GO" id="GO:0015419">
    <property type="term" value="F:ABC-type sulfate transporter activity"/>
    <property type="evidence" value="ECO:0007669"/>
    <property type="project" value="InterPro"/>
</dbReference>
<keyword evidence="6" id="KW-0764">Sulfate transport</keyword>
<evidence type="ECO:0000256" key="1">
    <source>
        <dbReference type="ARBA" id="ARBA00004141"/>
    </source>
</evidence>
<keyword evidence="7 9" id="KW-0472">Membrane</keyword>
<name>A0A5M4FE27_9ACTN</name>
<proteinExistence type="predicted"/>
<dbReference type="InterPro" id="IPR035906">
    <property type="entry name" value="MetI-like_sf"/>
</dbReference>
<sequence length="276" mass="29396">MPSRIRQPKTAGTYVRRGLVITYLFLLVAWPVSLVVKHTFDGGLDNLQTALSDPDVVFALQLTVYVAVWAVVINTVFGVGVSLLLVRYNFPGRGILSALIDLPLSVSPIVVGLALLLTYGSTNGLLGPSLKDAGIQVAFAPLGIILATAFVSLPLVIRELVPVLHEIGTDQEQAARSLGAGPWQTFRRITLPSVKWALVYGVVLSLARSLGEFGAVKIMSGNIAGQTQTATLSVEEKYQDFQQGTAYATSFLLALIAVAALVVVSVLRPKESPDGD</sequence>
<feature type="transmembrane region" description="Helical" evidence="9">
    <location>
        <begin position="60"/>
        <end position="86"/>
    </location>
</feature>
<protein>
    <submittedName>
        <fullName evidence="11">Sulfate ABC transporter permease</fullName>
    </submittedName>
</protein>
<evidence type="ECO:0000313" key="11">
    <source>
        <dbReference type="EMBL" id="KAA1397460.1"/>
    </source>
</evidence>
<keyword evidence="5 9" id="KW-1133">Transmembrane helix</keyword>
<gene>
    <name evidence="11" type="ORF">ESP70_008750</name>
</gene>
<evidence type="ECO:0000256" key="3">
    <source>
        <dbReference type="ARBA" id="ARBA00022448"/>
    </source>
</evidence>
<keyword evidence="12" id="KW-1185">Reference proteome</keyword>
<dbReference type="InterPro" id="IPR005667">
    <property type="entry name" value="Sulph_transpt2"/>
</dbReference>
<evidence type="ECO:0000256" key="6">
    <source>
        <dbReference type="ARBA" id="ARBA00023032"/>
    </source>
</evidence>
<evidence type="ECO:0000256" key="7">
    <source>
        <dbReference type="ARBA" id="ARBA00023136"/>
    </source>
</evidence>
<comment type="subcellular location">
    <subcellularLocation>
        <location evidence="1">Membrane</location>
        <topology evidence="1">Multi-pass membrane protein</topology>
    </subcellularLocation>
</comment>
<evidence type="ECO:0000256" key="4">
    <source>
        <dbReference type="ARBA" id="ARBA00022692"/>
    </source>
</evidence>
<dbReference type="EMBL" id="SDPQ02000002">
    <property type="protein sequence ID" value="KAA1397460.1"/>
    <property type="molecule type" value="Genomic_DNA"/>
</dbReference>
<comment type="subunit">
    <text evidence="2">The complex is composed of two ATP-binding proteins (CysA), two transmembrane proteins (CysT and CysW) and a solute-binding protein (CysP).</text>
</comment>
<dbReference type="PANTHER" id="PTHR30406">
    <property type="entry name" value="SULFATE TRANSPORT SYSTEM PERMEASE PROTEIN"/>
    <property type="match status" value="1"/>
</dbReference>
<reference evidence="11" key="1">
    <citation type="submission" date="2019-09" db="EMBL/GenBank/DDBJ databases">
        <authorList>
            <person name="Li J."/>
        </authorList>
    </citation>
    <scope>NUCLEOTIDE SEQUENCE [LARGE SCALE GENOMIC DNA]</scope>
    <source>
        <strain evidence="11">JCM 14732</strain>
    </source>
</reference>
<dbReference type="InterPro" id="IPR000515">
    <property type="entry name" value="MetI-like"/>
</dbReference>
<dbReference type="PROSITE" id="PS50928">
    <property type="entry name" value="ABC_TM1"/>
    <property type="match status" value="1"/>
</dbReference>
<comment type="function">
    <text evidence="8">Part of the ABC transporter complex CysAWTP (TC 3.A.1.6.1) involved in sulfate/thiosulfate import. Probably responsible for the translocation of the substrate across the membrane.</text>
</comment>
<dbReference type="SUPFAM" id="SSF161098">
    <property type="entry name" value="MetI-like"/>
    <property type="match status" value="1"/>
</dbReference>
<dbReference type="NCBIfam" id="TIGR00969">
    <property type="entry name" value="3a0106s02"/>
    <property type="match status" value="1"/>
</dbReference>
<evidence type="ECO:0000256" key="2">
    <source>
        <dbReference type="ARBA" id="ARBA00011779"/>
    </source>
</evidence>
<evidence type="ECO:0000259" key="10">
    <source>
        <dbReference type="PROSITE" id="PS50928"/>
    </source>
</evidence>
<feature type="transmembrane region" description="Helical" evidence="9">
    <location>
        <begin position="133"/>
        <end position="157"/>
    </location>
</feature>
<dbReference type="OrthoDB" id="9774448at2"/>
<keyword evidence="4 9" id="KW-0812">Transmembrane</keyword>
<dbReference type="Proteomes" id="UP000380867">
    <property type="component" value="Unassembled WGS sequence"/>
</dbReference>
<dbReference type="Gene3D" id="1.10.3720.10">
    <property type="entry name" value="MetI-like"/>
    <property type="match status" value="1"/>
</dbReference>
<keyword evidence="3" id="KW-0813">Transport</keyword>
<dbReference type="PANTHER" id="PTHR30406:SF1">
    <property type="entry name" value="SULFATE TRANSPORT SYSTEM PERMEASE PROTEIN CYSW"/>
    <property type="match status" value="1"/>
</dbReference>
<comment type="caution">
    <text evidence="11">The sequence shown here is derived from an EMBL/GenBank/DDBJ whole genome shotgun (WGS) entry which is preliminary data.</text>
</comment>
<dbReference type="CDD" id="cd06261">
    <property type="entry name" value="TM_PBP2"/>
    <property type="match status" value="1"/>
</dbReference>